<sequence length="894" mass="94478">MAESCRPRPQSSSGPRRKTTPPSPIRLTSSASSSCIPLLASRPSGSSPPAVTSAVAFGSTSTTPSPGAFSIGLGSTMSQRNRRGSEVVSEDGGSLTPGERLQSNSPWGYFYEQPDSSSGAFENSVNSASSSAAEIAGARLSSRHTVSAPHPQLPHIRPETSNIIDMFGVAIPTTLLERKTENEGNGVGGVLHDQQRFRQSLLGIAFPTTPDTGLNNMPVLCGGNGRDGRGLDSAEGGIGIAHEIMMGGAAAALLAANPHLAPGSLALLTPPDDSGVIEWRREEASSDVIVPVGIQSVRKPPPIHERFDSEVITSGDNSRKRVAGIKKTVDNLDTATPSTKKNENDGEEAGEKSRSVKRDAVSEKDDPAVDKPAKDDKDSPGLPGFAEDGWLGNAMAALFDTPLSVKIDSSTVRMLSYSLPCPLPSTSSTDQSTVTSTSTNSNMLPASAASAPAVAAAAGQQLSPAIAARCYSKVKEHSGSSTPTGLIGVDDGVTTALHTLTNGIQRRHSKEESKRVFIHVHHAISPHIPLNRLPSTPSIGSAFDRPSGGAGGYFSPSVFNSIVVAPGSNTSTPGAGILSVSTPLPNPIMPPSSLHLTLLERYIPPTSLEEDKDMFSLASSILLDRLFELSPKGGSLLFIYPTKKGAKDFDRQYLGPVLDPLLRKLMVLYMLREDLLWGIRNMSAINGMRDFEGLKTALKMICRKVSSSQKQKSRDFSGQPNTVFKLVHASKENIPLNDNSWREWWTQQEQLRIREAVKSHMSNLQPPGESSPNSSPKKTSRGPPSTQSAKGPPPSPTSSTSPTSSGMQYSFGYGAPGDLAREVLDGVRAPTVRPSSRGMSEAVVASAMSGTSALGVGGVVGDFDVVSGGIIGERRVKERGIEMGVFVLRREYVN</sequence>
<dbReference type="EMBL" id="ML119146">
    <property type="protein sequence ID" value="RPB09979.1"/>
    <property type="molecule type" value="Genomic_DNA"/>
</dbReference>
<dbReference type="InParanoid" id="A0A3N4KKR9"/>
<feature type="compositionally biased region" description="Polar residues" evidence="1">
    <location>
        <begin position="761"/>
        <end position="789"/>
    </location>
</feature>
<feature type="region of interest" description="Disordered" evidence="1">
    <location>
        <begin position="300"/>
        <end position="384"/>
    </location>
</feature>
<proteinExistence type="predicted"/>
<dbReference type="Proteomes" id="UP000277580">
    <property type="component" value="Unassembled WGS sequence"/>
</dbReference>
<reference evidence="2 3" key="1">
    <citation type="journal article" date="2018" name="Nat. Ecol. Evol.">
        <title>Pezizomycetes genomes reveal the molecular basis of ectomycorrhizal truffle lifestyle.</title>
        <authorList>
            <person name="Murat C."/>
            <person name="Payen T."/>
            <person name="Noel B."/>
            <person name="Kuo A."/>
            <person name="Morin E."/>
            <person name="Chen J."/>
            <person name="Kohler A."/>
            <person name="Krizsan K."/>
            <person name="Balestrini R."/>
            <person name="Da Silva C."/>
            <person name="Montanini B."/>
            <person name="Hainaut M."/>
            <person name="Levati E."/>
            <person name="Barry K.W."/>
            <person name="Belfiori B."/>
            <person name="Cichocki N."/>
            <person name="Clum A."/>
            <person name="Dockter R.B."/>
            <person name="Fauchery L."/>
            <person name="Guy J."/>
            <person name="Iotti M."/>
            <person name="Le Tacon F."/>
            <person name="Lindquist E.A."/>
            <person name="Lipzen A."/>
            <person name="Malagnac F."/>
            <person name="Mello A."/>
            <person name="Molinier V."/>
            <person name="Miyauchi S."/>
            <person name="Poulain J."/>
            <person name="Riccioni C."/>
            <person name="Rubini A."/>
            <person name="Sitrit Y."/>
            <person name="Splivallo R."/>
            <person name="Traeger S."/>
            <person name="Wang M."/>
            <person name="Zifcakova L."/>
            <person name="Wipf D."/>
            <person name="Zambonelli A."/>
            <person name="Paolocci F."/>
            <person name="Nowrousian M."/>
            <person name="Ottonello S."/>
            <person name="Baldrian P."/>
            <person name="Spatafora J.W."/>
            <person name="Henrissat B."/>
            <person name="Nagy L.G."/>
            <person name="Aury J.M."/>
            <person name="Wincker P."/>
            <person name="Grigoriev I.V."/>
            <person name="Bonfante P."/>
            <person name="Martin F.M."/>
        </authorList>
    </citation>
    <scope>NUCLEOTIDE SEQUENCE [LARGE SCALE GENOMIC DNA]</scope>
    <source>
        <strain evidence="2 3">CCBAS932</strain>
    </source>
</reference>
<protein>
    <submittedName>
        <fullName evidence="2">Uncharacterized protein</fullName>
    </submittedName>
</protein>
<organism evidence="2 3">
    <name type="scientific">Morchella conica CCBAS932</name>
    <dbReference type="NCBI Taxonomy" id="1392247"/>
    <lineage>
        <taxon>Eukaryota</taxon>
        <taxon>Fungi</taxon>
        <taxon>Dikarya</taxon>
        <taxon>Ascomycota</taxon>
        <taxon>Pezizomycotina</taxon>
        <taxon>Pezizomycetes</taxon>
        <taxon>Pezizales</taxon>
        <taxon>Morchellaceae</taxon>
        <taxon>Morchella</taxon>
    </lineage>
</organism>
<feature type="region of interest" description="Disordered" evidence="1">
    <location>
        <begin position="1"/>
        <end position="109"/>
    </location>
</feature>
<dbReference type="STRING" id="1392247.A0A3N4KKR9"/>
<evidence type="ECO:0000313" key="2">
    <source>
        <dbReference type="EMBL" id="RPB09979.1"/>
    </source>
</evidence>
<name>A0A3N4KKR9_9PEZI</name>
<keyword evidence="3" id="KW-1185">Reference proteome</keyword>
<feature type="compositionally biased region" description="Polar residues" evidence="1">
    <location>
        <begin position="26"/>
        <end position="35"/>
    </location>
</feature>
<evidence type="ECO:0000256" key="1">
    <source>
        <dbReference type="SAM" id="MobiDB-lite"/>
    </source>
</evidence>
<dbReference type="AlphaFoldDB" id="A0A3N4KKR9"/>
<dbReference type="OrthoDB" id="5407894at2759"/>
<accession>A0A3N4KKR9</accession>
<evidence type="ECO:0000313" key="3">
    <source>
        <dbReference type="Proteomes" id="UP000277580"/>
    </source>
</evidence>
<feature type="region of interest" description="Disordered" evidence="1">
    <location>
        <begin position="761"/>
        <end position="812"/>
    </location>
</feature>
<gene>
    <name evidence="2" type="ORF">P167DRAFT_278796</name>
</gene>
<feature type="compositionally biased region" description="Basic and acidic residues" evidence="1">
    <location>
        <begin position="340"/>
        <end position="379"/>
    </location>
</feature>